<dbReference type="Gene3D" id="3.40.30.10">
    <property type="entry name" value="Glutaredoxin"/>
    <property type="match status" value="1"/>
</dbReference>
<sequence length="79" mass="8514">MIIQVLGAGCPKCRMLEEQARLALADANIDAEIVKVTDIDTIMEMGVMMTPALAIDGKVVSSGKVLKKDQIIPMLQEAE</sequence>
<reference evidence="4 5" key="1">
    <citation type="submission" date="2017-03" db="EMBL/GenBank/DDBJ databases">
        <title>Draft Genome sequence of Marispirochaeta sp. strain JC444.</title>
        <authorList>
            <person name="Shivani Y."/>
            <person name="Subhash Y."/>
            <person name="Sasikala C."/>
            <person name="Ramana C."/>
        </authorList>
    </citation>
    <scope>NUCLEOTIDE SEQUENCE [LARGE SCALE GENOMIC DNA]</scope>
    <source>
        <strain evidence="4 5">JC444</strain>
    </source>
</reference>
<feature type="active site" description="Nucleophile" evidence="1">
    <location>
        <position position="10"/>
    </location>
</feature>
<keyword evidence="2" id="KW-0676">Redox-active center</keyword>
<evidence type="ECO:0000313" key="4">
    <source>
        <dbReference type="EMBL" id="ORC32851.1"/>
    </source>
</evidence>
<evidence type="ECO:0000256" key="1">
    <source>
        <dbReference type="PIRSR" id="PIRSR037031-50"/>
    </source>
</evidence>
<proteinExistence type="predicted"/>
<dbReference type="PANTHER" id="PTHR36450">
    <property type="entry name" value="THIOREDOXIN"/>
    <property type="match status" value="1"/>
</dbReference>
<protein>
    <submittedName>
        <fullName evidence="4">Thioredoxin family protein</fullName>
    </submittedName>
</protein>
<dbReference type="InterPro" id="IPR005243">
    <property type="entry name" value="THIRX-like_proc"/>
</dbReference>
<dbReference type="InterPro" id="IPR036249">
    <property type="entry name" value="Thioredoxin-like_sf"/>
</dbReference>
<organism evidence="4 5">
    <name type="scientific">Marispirochaeta aestuarii</name>
    <dbReference type="NCBI Taxonomy" id="1963862"/>
    <lineage>
        <taxon>Bacteria</taxon>
        <taxon>Pseudomonadati</taxon>
        <taxon>Spirochaetota</taxon>
        <taxon>Spirochaetia</taxon>
        <taxon>Spirochaetales</taxon>
        <taxon>Spirochaetaceae</taxon>
        <taxon>Marispirochaeta</taxon>
    </lineage>
</organism>
<feature type="domain" description="Thioredoxin-like fold" evidence="3">
    <location>
        <begin position="1"/>
        <end position="75"/>
    </location>
</feature>
<dbReference type="SUPFAM" id="SSF52833">
    <property type="entry name" value="Thioredoxin-like"/>
    <property type="match status" value="1"/>
</dbReference>
<dbReference type="STRING" id="1963862.B4O97_15465"/>
<dbReference type="Proteomes" id="UP000192343">
    <property type="component" value="Unassembled WGS sequence"/>
</dbReference>
<dbReference type="InterPro" id="IPR012336">
    <property type="entry name" value="Thioredoxin-like_fold"/>
</dbReference>
<feature type="disulfide bond" description="Redox-active" evidence="2">
    <location>
        <begin position="10"/>
        <end position="13"/>
    </location>
</feature>
<comment type="caution">
    <text evidence="4">The sequence shown here is derived from an EMBL/GenBank/DDBJ whole genome shotgun (WGS) entry which is preliminary data.</text>
</comment>
<name>A0A1Y1RW69_9SPIO</name>
<dbReference type="PANTHER" id="PTHR36450:SF1">
    <property type="entry name" value="THIOREDOXIN"/>
    <property type="match status" value="1"/>
</dbReference>
<evidence type="ECO:0000259" key="3">
    <source>
        <dbReference type="Pfam" id="PF13192"/>
    </source>
</evidence>
<dbReference type="RefSeq" id="WP_083052211.1">
    <property type="nucleotide sequence ID" value="NZ_MWQY01000019.1"/>
</dbReference>
<gene>
    <name evidence="4" type="ORF">B4O97_15465</name>
</gene>
<evidence type="ECO:0000313" key="5">
    <source>
        <dbReference type="Proteomes" id="UP000192343"/>
    </source>
</evidence>
<dbReference type="NCBIfam" id="TIGR00412">
    <property type="entry name" value="redox_disulf_2"/>
    <property type="match status" value="1"/>
</dbReference>
<feature type="active site" description="Nucleophile" evidence="1">
    <location>
        <position position="13"/>
    </location>
</feature>
<dbReference type="OrthoDB" id="9800630at2"/>
<keyword evidence="5" id="KW-1185">Reference proteome</keyword>
<dbReference type="PIRSF" id="PIRSF037031">
    <property type="entry name" value="Redox_disulphide_2"/>
    <property type="match status" value="1"/>
</dbReference>
<dbReference type="Pfam" id="PF13192">
    <property type="entry name" value="Thioredoxin_3"/>
    <property type="match status" value="1"/>
</dbReference>
<dbReference type="AlphaFoldDB" id="A0A1Y1RW69"/>
<accession>A0A1Y1RW69</accession>
<evidence type="ECO:0000256" key="2">
    <source>
        <dbReference type="PIRSR" id="PIRSR037031-51"/>
    </source>
</evidence>
<keyword evidence="2" id="KW-1015">Disulfide bond</keyword>
<dbReference type="EMBL" id="MWQY01000019">
    <property type="protein sequence ID" value="ORC32851.1"/>
    <property type="molecule type" value="Genomic_DNA"/>
</dbReference>